<dbReference type="EMBL" id="MN740968">
    <property type="protein sequence ID" value="QHU20457.1"/>
    <property type="molecule type" value="Genomic_DNA"/>
</dbReference>
<reference evidence="2" key="1">
    <citation type="journal article" date="2020" name="Nature">
        <title>Giant virus diversity and host interactions through global metagenomics.</title>
        <authorList>
            <person name="Schulz F."/>
            <person name="Roux S."/>
            <person name="Paez-Espino D."/>
            <person name="Jungbluth S."/>
            <person name="Walsh D.A."/>
            <person name="Denef V.J."/>
            <person name="McMahon K.D."/>
            <person name="Konstantinidis K.T."/>
            <person name="Eloe-Fadrosh E.A."/>
            <person name="Kyrpides N.C."/>
            <person name="Woyke T."/>
        </authorList>
    </citation>
    <scope>NUCLEOTIDE SEQUENCE</scope>
    <source>
        <strain evidence="2">GVMAG-S-3300013093-109</strain>
    </source>
</reference>
<name>A0A6C0KUT4_9ZZZZ</name>
<protein>
    <submittedName>
        <fullName evidence="2">Uncharacterized protein</fullName>
    </submittedName>
</protein>
<proteinExistence type="predicted"/>
<feature type="transmembrane region" description="Helical" evidence="1">
    <location>
        <begin position="31"/>
        <end position="47"/>
    </location>
</feature>
<evidence type="ECO:0000313" key="2">
    <source>
        <dbReference type="EMBL" id="QHU20457.1"/>
    </source>
</evidence>
<accession>A0A6C0KUT4</accession>
<keyword evidence="1" id="KW-0812">Transmembrane</keyword>
<keyword evidence="1" id="KW-0472">Membrane</keyword>
<dbReference type="AlphaFoldDB" id="A0A6C0KUT4"/>
<evidence type="ECO:0000256" key="1">
    <source>
        <dbReference type="SAM" id="Phobius"/>
    </source>
</evidence>
<organism evidence="2">
    <name type="scientific">viral metagenome</name>
    <dbReference type="NCBI Taxonomy" id="1070528"/>
    <lineage>
        <taxon>unclassified sequences</taxon>
        <taxon>metagenomes</taxon>
        <taxon>organismal metagenomes</taxon>
    </lineage>
</organism>
<sequence>MAQPQAPYQQQGGVVYSLQTLLANMDSPSKLIYAFVVILLIVYAPAVSMEYRSFADSILGRIFGIGLVYGVIEMMGWVYGLLTAMAFLLLLFGAPRSSMTEGFDGGGSVSEKKAVGKRWFVEKVLGERTSKIATDRVTTNAITD</sequence>
<keyword evidence="1" id="KW-1133">Transmembrane helix</keyword>
<feature type="transmembrane region" description="Helical" evidence="1">
    <location>
        <begin position="77"/>
        <end position="94"/>
    </location>
</feature>